<name>A0A3D8Q9G1_9HELO</name>
<dbReference type="AlphaFoldDB" id="A0A3D8Q9G1"/>
<dbReference type="Proteomes" id="UP000256328">
    <property type="component" value="Unassembled WGS sequence"/>
</dbReference>
<dbReference type="PANTHER" id="PTHR34598:SF3">
    <property type="entry name" value="OXIDOREDUCTASE AN1597"/>
    <property type="match status" value="1"/>
</dbReference>
<accession>A0A3D8Q9G1</accession>
<comment type="caution">
    <text evidence="2">The sequence shown here is derived from an EMBL/GenBank/DDBJ whole genome shotgun (WGS) entry which is preliminary data.</text>
</comment>
<dbReference type="EMBL" id="PDLN01000021">
    <property type="protein sequence ID" value="RDW58482.1"/>
    <property type="molecule type" value="Genomic_DNA"/>
</dbReference>
<dbReference type="GO" id="GO:0016491">
    <property type="term" value="F:oxidoreductase activity"/>
    <property type="evidence" value="ECO:0007669"/>
    <property type="project" value="InterPro"/>
</dbReference>
<sequence>MSTAAPVQATFSYYNPRPNDVIALNDWDCIFGLDPARQKQATLSVHDCRGHESDFSLDTHGFCFRTLETSVDIETDEAGYLEEVKPLLKEQFPTASEFLFFPIMIRSEPRMNMEHFKDTASYLASVKPGRHPPISNTHIDWTANGMPGIYEGVVDKEGGQRLRQSGKRLLGVSLWKPLAKVQRDPLAVMKATSFDPAEESRVVPRTAADGTAYENRVVVYSEKVPRHEWCWLSDQMPNEMTIIKLADTHPPAGVAECCPRKFALVFFIHKSQTARLMPKWTDDANGNPFLRHKFRVARCRRIAWTKTEL</sequence>
<proteinExistence type="inferred from homology"/>
<protein>
    <submittedName>
        <fullName evidence="2">Uncharacterized protein</fullName>
    </submittedName>
</protein>
<evidence type="ECO:0000313" key="3">
    <source>
        <dbReference type="Proteomes" id="UP000256328"/>
    </source>
</evidence>
<keyword evidence="3" id="KW-1185">Reference proteome</keyword>
<evidence type="ECO:0000313" key="2">
    <source>
        <dbReference type="EMBL" id="RDW58482.1"/>
    </source>
</evidence>
<dbReference type="PANTHER" id="PTHR34598">
    <property type="entry name" value="BLL6449 PROTEIN"/>
    <property type="match status" value="1"/>
</dbReference>
<dbReference type="InterPro" id="IPR044053">
    <property type="entry name" value="AsaB-like"/>
</dbReference>
<dbReference type="NCBIfam" id="NF041278">
    <property type="entry name" value="CmcJ_NvfI_EfuI"/>
    <property type="match status" value="1"/>
</dbReference>
<dbReference type="OrthoDB" id="412788at2759"/>
<comment type="similarity">
    <text evidence="1">Belongs to the asaB hydroxylase/desaturase family.</text>
</comment>
<evidence type="ECO:0000256" key="1">
    <source>
        <dbReference type="ARBA" id="ARBA00023604"/>
    </source>
</evidence>
<reference evidence="2 3" key="1">
    <citation type="journal article" date="2018" name="IMA Fungus">
        <title>IMA Genome-F 9: Draft genome sequence of Annulohypoxylon stygium, Aspergillus mulundensis, Berkeleyomyces basicola (syn. Thielaviopsis basicola), Ceratocystis smalleyi, two Cercospora beticola strains, Coleophoma cylindrospora, Fusarium fracticaudum, Phialophora cf. hyalina, and Morchella septimelata.</title>
        <authorList>
            <person name="Wingfield B.D."/>
            <person name="Bills G.F."/>
            <person name="Dong Y."/>
            <person name="Huang W."/>
            <person name="Nel W.J."/>
            <person name="Swalarsk-Parry B.S."/>
            <person name="Vaghefi N."/>
            <person name="Wilken P.M."/>
            <person name="An Z."/>
            <person name="de Beer Z.W."/>
            <person name="De Vos L."/>
            <person name="Chen L."/>
            <person name="Duong T.A."/>
            <person name="Gao Y."/>
            <person name="Hammerbacher A."/>
            <person name="Kikkert J.R."/>
            <person name="Li Y."/>
            <person name="Li H."/>
            <person name="Li K."/>
            <person name="Li Q."/>
            <person name="Liu X."/>
            <person name="Ma X."/>
            <person name="Naidoo K."/>
            <person name="Pethybridge S.J."/>
            <person name="Sun J."/>
            <person name="Steenkamp E.T."/>
            <person name="van der Nest M.A."/>
            <person name="van Wyk S."/>
            <person name="Wingfield M.J."/>
            <person name="Xiong C."/>
            <person name="Yue Q."/>
            <person name="Zhang X."/>
        </authorList>
    </citation>
    <scope>NUCLEOTIDE SEQUENCE [LARGE SCALE GENOMIC DNA]</scope>
    <source>
        <strain evidence="2 3">BP5796</strain>
    </source>
</reference>
<gene>
    <name evidence="2" type="ORF">BP5796_12412</name>
</gene>
<organism evidence="2 3">
    <name type="scientific">Coleophoma crateriformis</name>
    <dbReference type="NCBI Taxonomy" id="565419"/>
    <lineage>
        <taxon>Eukaryota</taxon>
        <taxon>Fungi</taxon>
        <taxon>Dikarya</taxon>
        <taxon>Ascomycota</taxon>
        <taxon>Pezizomycotina</taxon>
        <taxon>Leotiomycetes</taxon>
        <taxon>Helotiales</taxon>
        <taxon>Dermateaceae</taxon>
        <taxon>Coleophoma</taxon>
    </lineage>
</organism>